<evidence type="ECO:0000256" key="3">
    <source>
        <dbReference type="SAM" id="MobiDB-lite"/>
    </source>
</evidence>
<name>A0AAD8NBZ3_9APIA</name>
<organism evidence="4 5">
    <name type="scientific">Heracleum sosnowskyi</name>
    <dbReference type="NCBI Taxonomy" id="360622"/>
    <lineage>
        <taxon>Eukaryota</taxon>
        <taxon>Viridiplantae</taxon>
        <taxon>Streptophyta</taxon>
        <taxon>Embryophyta</taxon>
        <taxon>Tracheophyta</taxon>
        <taxon>Spermatophyta</taxon>
        <taxon>Magnoliopsida</taxon>
        <taxon>eudicotyledons</taxon>
        <taxon>Gunneridae</taxon>
        <taxon>Pentapetalae</taxon>
        <taxon>asterids</taxon>
        <taxon>campanulids</taxon>
        <taxon>Apiales</taxon>
        <taxon>Apiaceae</taxon>
        <taxon>Apioideae</taxon>
        <taxon>apioid superclade</taxon>
        <taxon>Tordylieae</taxon>
        <taxon>Tordyliinae</taxon>
        <taxon>Heracleum</taxon>
    </lineage>
</organism>
<feature type="region of interest" description="Disordered" evidence="3">
    <location>
        <begin position="80"/>
        <end position="115"/>
    </location>
</feature>
<dbReference type="InterPro" id="IPR043129">
    <property type="entry name" value="ATPase_NBD"/>
</dbReference>
<accession>A0AAD8NBZ3</accession>
<dbReference type="Proteomes" id="UP001237642">
    <property type="component" value="Unassembled WGS sequence"/>
</dbReference>
<keyword evidence="5" id="KW-1185">Reference proteome</keyword>
<protein>
    <submittedName>
        <fullName evidence="4">Uncharacterized protein</fullName>
    </submittedName>
</protein>
<feature type="compositionally biased region" description="Acidic residues" evidence="3">
    <location>
        <begin position="89"/>
        <end position="115"/>
    </location>
</feature>
<gene>
    <name evidence="4" type="ORF">POM88_003122</name>
</gene>
<dbReference type="InterPro" id="IPR013126">
    <property type="entry name" value="Hsp_70_fam"/>
</dbReference>
<dbReference type="GO" id="GO:0140662">
    <property type="term" value="F:ATP-dependent protein folding chaperone"/>
    <property type="evidence" value="ECO:0007669"/>
    <property type="project" value="InterPro"/>
</dbReference>
<comment type="caution">
    <text evidence="4">The sequence shown here is derived from an EMBL/GenBank/DDBJ whole genome shotgun (WGS) entry which is preliminary data.</text>
</comment>
<evidence type="ECO:0000256" key="2">
    <source>
        <dbReference type="ARBA" id="ARBA00022840"/>
    </source>
</evidence>
<evidence type="ECO:0000313" key="5">
    <source>
        <dbReference type="Proteomes" id="UP001237642"/>
    </source>
</evidence>
<evidence type="ECO:0000256" key="1">
    <source>
        <dbReference type="ARBA" id="ARBA00022741"/>
    </source>
</evidence>
<reference evidence="4" key="1">
    <citation type="submission" date="2023-02" db="EMBL/GenBank/DDBJ databases">
        <title>Genome of toxic invasive species Heracleum sosnowskyi carries increased number of genes despite the absence of recent whole-genome duplications.</title>
        <authorList>
            <person name="Schelkunov M."/>
            <person name="Shtratnikova V."/>
            <person name="Makarenko M."/>
            <person name="Klepikova A."/>
            <person name="Omelchenko D."/>
            <person name="Novikova G."/>
            <person name="Obukhova E."/>
            <person name="Bogdanov V."/>
            <person name="Penin A."/>
            <person name="Logacheva M."/>
        </authorList>
    </citation>
    <scope>NUCLEOTIDE SEQUENCE</scope>
    <source>
        <strain evidence="4">Hsosn_3</strain>
        <tissue evidence="4">Leaf</tissue>
    </source>
</reference>
<proteinExistence type="predicted"/>
<sequence>MTRVPKVQEMVSESFGKSPSKGVNPDEAVAMGAAIQLFNQGLFEPGVLFTLSSNYKFCDLGILLSLQHAANEKYNYERLSRSTILNQNTDDDEDDEDEENGEDQVDSADEDEAAT</sequence>
<feature type="region of interest" description="Disordered" evidence="3">
    <location>
        <begin position="1"/>
        <end position="25"/>
    </location>
</feature>
<dbReference type="AlphaFoldDB" id="A0AAD8NBZ3"/>
<dbReference type="Gene3D" id="3.30.420.40">
    <property type="match status" value="2"/>
</dbReference>
<keyword evidence="1" id="KW-0547">Nucleotide-binding</keyword>
<keyword evidence="2" id="KW-0067">ATP-binding</keyword>
<dbReference type="GO" id="GO:0005524">
    <property type="term" value="F:ATP binding"/>
    <property type="evidence" value="ECO:0007669"/>
    <property type="project" value="UniProtKB-KW"/>
</dbReference>
<dbReference type="SUPFAM" id="SSF53067">
    <property type="entry name" value="Actin-like ATPase domain"/>
    <property type="match status" value="1"/>
</dbReference>
<evidence type="ECO:0000313" key="4">
    <source>
        <dbReference type="EMBL" id="KAK1403517.1"/>
    </source>
</evidence>
<reference evidence="4" key="2">
    <citation type="submission" date="2023-05" db="EMBL/GenBank/DDBJ databases">
        <authorList>
            <person name="Schelkunov M.I."/>
        </authorList>
    </citation>
    <scope>NUCLEOTIDE SEQUENCE</scope>
    <source>
        <strain evidence="4">Hsosn_3</strain>
        <tissue evidence="4">Leaf</tissue>
    </source>
</reference>
<dbReference type="EMBL" id="JAUIZM010000001">
    <property type="protein sequence ID" value="KAK1403517.1"/>
    <property type="molecule type" value="Genomic_DNA"/>
</dbReference>
<dbReference type="Pfam" id="PF00012">
    <property type="entry name" value="HSP70"/>
    <property type="match status" value="1"/>
</dbReference>